<gene>
    <name evidence="5" type="ORF">DVK85_02415</name>
</gene>
<sequence length="226" mass="25961">MDIHSHLLPGIDDGAKDEEDSNRLINTLMGYGFSQFITTPHVLTGVWNNTTKGIKTIEKKALQSQIKNNITVPFKAAAEYLMDDTFMSLFKSEQLLTLKDNYVLVEMSYLNPPMQLFDILFELQLAGYKPILAHPERYIFYYKNLDAYKKLKKAGCLFQINLLSVTGYYGKQVLDISKMLLDEDMIDYAGSDAHHTRHTESLKNPILLKKYSNLEKALNKNSDFKF</sequence>
<dbReference type="Gene3D" id="3.20.20.140">
    <property type="entry name" value="Metal-dependent hydrolases"/>
    <property type="match status" value="1"/>
</dbReference>
<dbReference type="SUPFAM" id="SSF89550">
    <property type="entry name" value="PHP domain-like"/>
    <property type="match status" value="1"/>
</dbReference>
<evidence type="ECO:0000256" key="4">
    <source>
        <dbReference type="ARBA" id="ARBA00051722"/>
    </source>
</evidence>
<dbReference type="GO" id="GO:0004725">
    <property type="term" value="F:protein tyrosine phosphatase activity"/>
    <property type="evidence" value="ECO:0007669"/>
    <property type="project" value="UniProtKB-EC"/>
</dbReference>
<dbReference type="EMBL" id="CP031188">
    <property type="protein sequence ID" value="AXG75203.1"/>
    <property type="molecule type" value="Genomic_DNA"/>
</dbReference>
<keyword evidence="3" id="KW-0378">Hydrolase</keyword>
<dbReference type="InterPro" id="IPR016195">
    <property type="entry name" value="Pol/histidinol_Pase-like"/>
</dbReference>
<protein>
    <recommendedName>
        <fullName evidence="2">protein-tyrosine-phosphatase</fullName>
        <ecNumber evidence="2">3.1.3.48</ecNumber>
    </recommendedName>
</protein>
<dbReference type="InterPro" id="IPR016667">
    <property type="entry name" value="Caps_polysacc_synth_CpsB/CapC"/>
</dbReference>
<proteinExistence type="inferred from homology"/>
<accession>A0A345HF43</accession>
<organism evidence="5 6">
    <name type="scientific">Flavobacterium arcticum</name>
    <dbReference type="NCBI Taxonomy" id="1784713"/>
    <lineage>
        <taxon>Bacteria</taxon>
        <taxon>Pseudomonadati</taxon>
        <taxon>Bacteroidota</taxon>
        <taxon>Flavobacteriia</taxon>
        <taxon>Flavobacteriales</taxon>
        <taxon>Flavobacteriaceae</taxon>
        <taxon>Flavobacterium</taxon>
    </lineage>
</organism>
<dbReference type="PIRSF" id="PIRSF016557">
    <property type="entry name" value="Caps_synth_CpsB"/>
    <property type="match status" value="1"/>
</dbReference>
<comment type="catalytic activity">
    <reaction evidence="4">
        <text>O-phospho-L-tyrosyl-[protein] + H2O = L-tyrosyl-[protein] + phosphate</text>
        <dbReference type="Rhea" id="RHEA:10684"/>
        <dbReference type="Rhea" id="RHEA-COMP:10136"/>
        <dbReference type="Rhea" id="RHEA-COMP:20101"/>
        <dbReference type="ChEBI" id="CHEBI:15377"/>
        <dbReference type="ChEBI" id="CHEBI:43474"/>
        <dbReference type="ChEBI" id="CHEBI:46858"/>
        <dbReference type="ChEBI" id="CHEBI:61978"/>
        <dbReference type="EC" id="3.1.3.48"/>
    </reaction>
</comment>
<evidence type="ECO:0000256" key="1">
    <source>
        <dbReference type="ARBA" id="ARBA00005750"/>
    </source>
</evidence>
<dbReference type="KEGG" id="fat:DVK85_02415"/>
<dbReference type="AlphaFoldDB" id="A0A345HF43"/>
<dbReference type="EC" id="3.1.3.48" evidence="2"/>
<name>A0A345HF43_9FLAO</name>
<dbReference type="GO" id="GO:0030145">
    <property type="term" value="F:manganese ion binding"/>
    <property type="evidence" value="ECO:0007669"/>
    <property type="project" value="InterPro"/>
</dbReference>
<evidence type="ECO:0000256" key="2">
    <source>
        <dbReference type="ARBA" id="ARBA00013064"/>
    </source>
</evidence>
<dbReference type="PANTHER" id="PTHR39181:SF1">
    <property type="entry name" value="TYROSINE-PROTEIN PHOSPHATASE YWQE"/>
    <property type="match status" value="1"/>
</dbReference>
<comment type="similarity">
    <text evidence="1">Belongs to the metallo-dependent hydrolases superfamily. CpsB/CapC family.</text>
</comment>
<dbReference type="Pfam" id="PF19567">
    <property type="entry name" value="CpsB_CapC"/>
    <property type="match status" value="1"/>
</dbReference>
<evidence type="ECO:0000313" key="6">
    <source>
        <dbReference type="Proteomes" id="UP000253951"/>
    </source>
</evidence>
<reference evidence="5 6" key="1">
    <citation type="submission" date="2018-07" db="EMBL/GenBank/DDBJ databases">
        <title>Complete genome sequence of Flavobacterium arcticum type strain SM1502T.</title>
        <authorList>
            <person name="Li Y."/>
            <person name="Li D.-D."/>
        </authorList>
    </citation>
    <scope>NUCLEOTIDE SEQUENCE [LARGE SCALE GENOMIC DNA]</scope>
    <source>
        <strain evidence="5 6">SM1502</strain>
    </source>
</reference>
<evidence type="ECO:0000313" key="5">
    <source>
        <dbReference type="EMBL" id="AXG75203.1"/>
    </source>
</evidence>
<dbReference type="PANTHER" id="PTHR39181">
    <property type="entry name" value="TYROSINE-PROTEIN PHOSPHATASE YWQE"/>
    <property type="match status" value="1"/>
</dbReference>
<dbReference type="OrthoDB" id="9788539at2"/>
<keyword evidence="6" id="KW-1185">Reference proteome</keyword>
<dbReference type="Proteomes" id="UP000253951">
    <property type="component" value="Chromosome"/>
</dbReference>
<evidence type="ECO:0000256" key="3">
    <source>
        <dbReference type="ARBA" id="ARBA00022801"/>
    </source>
</evidence>